<feature type="domain" description="OmpR/PhoB-type" evidence="9">
    <location>
        <begin position="131"/>
        <end position="230"/>
    </location>
</feature>
<dbReference type="GO" id="GO:0032993">
    <property type="term" value="C:protein-DNA complex"/>
    <property type="evidence" value="ECO:0007669"/>
    <property type="project" value="TreeGrafter"/>
</dbReference>
<dbReference type="AlphaFoldDB" id="A0A395JPD0"/>
<dbReference type="InterPro" id="IPR016032">
    <property type="entry name" value="Sig_transdc_resp-reg_C-effctor"/>
</dbReference>
<dbReference type="SMART" id="SM00448">
    <property type="entry name" value="REC"/>
    <property type="match status" value="1"/>
</dbReference>
<dbReference type="Gene3D" id="6.10.250.690">
    <property type="match status" value="1"/>
</dbReference>
<dbReference type="Gene3D" id="1.10.10.10">
    <property type="entry name" value="Winged helix-like DNA-binding domain superfamily/Winged helix DNA-binding domain"/>
    <property type="match status" value="1"/>
</dbReference>
<dbReference type="SUPFAM" id="SSF46894">
    <property type="entry name" value="C-terminal effector domain of the bipartite response regulators"/>
    <property type="match status" value="1"/>
</dbReference>
<dbReference type="InterPro" id="IPR036388">
    <property type="entry name" value="WH-like_DNA-bd_sf"/>
</dbReference>
<evidence type="ECO:0000259" key="9">
    <source>
        <dbReference type="PROSITE" id="PS51755"/>
    </source>
</evidence>
<protein>
    <submittedName>
        <fullName evidence="10">DNA-binding response OmpR family regulator</fullName>
    </submittedName>
</protein>
<dbReference type="Proteomes" id="UP000253083">
    <property type="component" value="Unassembled WGS sequence"/>
</dbReference>
<dbReference type="RefSeq" id="WP_113952794.1">
    <property type="nucleotide sequence ID" value="NZ_QNRT01000001.1"/>
</dbReference>
<organism evidence="10 11">
    <name type="scientific">Arenicella xantha</name>
    <dbReference type="NCBI Taxonomy" id="644221"/>
    <lineage>
        <taxon>Bacteria</taxon>
        <taxon>Pseudomonadati</taxon>
        <taxon>Pseudomonadota</taxon>
        <taxon>Gammaproteobacteria</taxon>
        <taxon>Arenicellales</taxon>
        <taxon>Arenicellaceae</taxon>
        <taxon>Arenicella</taxon>
    </lineage>
</organism>
<dbReference type="PROSITE" id="PS50110">
    <property type="entry name" value="RESPONSE_REGULATORY"/>
    <property type="match status" value="1"/>
</dbReference>
<proteinExistence type="predicted"/>
<evidence type="ECO:0000313" key="10">
    <source>
        <dbReference type="EMBL" id="RBP53203.1"/>
    </source>
</evidence>
<dbReference type="InterPro" id="IPR039420">
    <property type="entry name" value="WalR-like"/>
</dbReference>
<dbReference type="InParanoid" id="A0A395JPD0"/>
<evidence type="ECO:0000313" key="11">
    <source>
        <dbReference type="Proteomes" id="UP000253083"/>
    </source>
</evidence>
<dbReference type="CDD" id="cd17574">
    <property type="entry name" value="REC_OmpR"/>
    <property type="match status" value="1"/>
</dbReference>
<dbReference type="FunCoup" id="A0A395JPD0">
    <property type="interactions" value="267"/>
</dbReference>
<dbReference type="InterPro" id="IPR011006">
    <property type="entry name" value="CheY-like_superfamily"/>
</dbReference>
<dbReference type="PANTHER" id="PTHR48111:SF11">
    <property type="entry name" value="TWO-COMPONENT RESPONSE REGULATOR"/>
    <property type="match status" value="1"/>
</dbReference>
<dbReference type="EMBL" id="QNRT01000001">
    <property type="protein sequence ID" value="RBP53203.1"/>
    <property type="molecule type" value="Genomic_DNA"/>
</dbReference>
<dbReference type="OrthoDB" id="9802426at2"/>
<dbReference type="GO" id="GO:0000976">
    <property type="term" value="F:transcription cis-regulatory region binding"/>
    <property type="evidence" value="ECO:0007669"/>
    <property type="project" value="TreeGrafter"/>
</dbReference>
<sequence length="234" mass="26775">MKLLIAEDDSLIREGLSDILVAEGYDCILAEDGEQALRIFTEQQPQMVLLDIMMPNMDGYNVCREIRRLDQHTAIIFISAKSEEIDRVLGLELGADDYIMKPFGKHEVVARVRAVTRRYRLSEQNSADSELEVFAMGDLRVNLKEMRAERNQQCVDLSLRDCKILQLLHANCGNVVSREQLFNVCWGRDYLASSRTLDQHISMLRKRIEIDPLTPSIIKTIHGVGYRYDASNTV</sequence>
<dbReference type="InterPro" id="IPR001867">
    <property type="entry name" value="OmpR/PhoB-type_DNA-bd"/>
</dbReference>
<dbReference type="Pfam" id="PF00486">
    <property type="entry name" value="Trans_reg_C"/>
    <property type="match status" value="1"/>
</dbReference>
<gene>
    <name evidence="10" type="ORF">DFR28_101588</name>
</gene>
<evidence type="ECO:0000256" key="6">
    <source>
        <dbReference type="PROSITE-ProRule" id="PRU00169"/>
    </source>
</evidence>
<accession>A0A395JPD0</accession>
<dbReference type="SUPFAM" id="SSF52172">
    <property type="entry name" value="CheY-like"/>
    <property type="match status" value="1"/>
</dbReference>
<evidence type="ECO:0000256" key="1">
    <source>
        <dbReference type="ARBA" id="ARBA00022553"/>
    </source>
</evidence>
<evidence type="ECO:0000256" key="4">
    <source>
        <dbReference type="ARBA" id="ARBA00023125"/>
    </source>
</evidence>
<evidence type="ECO:0000256" key="2">
    <source>
        <dbReference type="ARBA" id="ARBA00023012"/>
    </source>
</evidence>
<dbReference type="Gene3D" id="3.40.50.2300">
    <property type="match status" value="1"/>
</dbReference>
<evidence type="ECO:0000259" key="8">
    <source>
        <dbReference type="PROSITE" id="PS50110"/>
    </source>
</evidence>
<dbReference type="Pfam" id="PF00072">
    <property type="entry name" value="Response_reg"/>
    <property type="match status" value="1"/>
</dbReference>
<keyword evidence="1 6" id="KW-0597">Phosphoprotein</keyword>
<dbReference type="PANTHER" id="PTHR48111">
    <property type="entry name" value="REGULATOR OF RPOS"/>
    <property type="match status" value="1"/>
</dbReference>
<dbReference type="GO" id="GO:0000156">
    <property type="term" value="F:phosphorelay response regulator activity"/>
    <property type="evidence" value="ECO:0007669"/>
    <property type="project" value="TreeGrafter"/>
</dbReference>
<dbReference type="SMART" id="SM00862">
    <property type="entry name" value="Trans_reg_C"/>
    <property type="match status" value="1"/>
</dbReference>
<feature type="domain" description="Response regulatory" evidence="8">
    <location>
        <begin position="2"/>
        <end position="116"/>
    </location>
</feature>
<dbReference type="FunFam" id="3.40.50.2300:FF:000001">
    <property type="entry name" value="DNA-binding response regulator PhoB"/>
    <property type="match status" value="1"/>
</dbReference>
<keyword evidence="2" id="KW-0902">Two-component regulatory system</keyword>
<comment type="caution">
    <text evidence="10">The sequence shown here is derived from an EMBL/GenBank/DDBJ whole genome shotgun (WGS) entry which is preliminary data.</text>
</comment>
<reference evidence="10 11" key="1">
    <citation type="submission" date="2018-06" db="EMBL/GenBank/DDBJ databases">
        <title>Genomic Encyclopedia of Type Strains, Phase IV (KMG-IV): sequencing the most valuable type-strain genomes for metagenomic binning, comparative biology and taxonomic classification.</title>
        <authorList>
            <person name="Goeker M."/>
        </authorList>
    </citation>
    <scope>NUCLEOTIDE SEQUENCE [LARGE SCALE GENOMIC DNA]</scope>
    <source>
        <strain evidence="10 11">DSM 24032</strain>
    </source>
</reference>
<keyword evidence="5" id="KW-0804">Transcription</keyword>
<keyword evidence="4 7" id="KW-0238">DNA-binding</keyword>
<feature type="modified residue" description="4-aspartylphosphate" evidence="6">
    <location>
        <position position="51"/>
    </location>
</feature>
<dbReference type="PROSITE" id="PS51755">
    <property type="entry name" value="OMPR_PHOB"/>
    <property type="match status" value="1"/>
</dbReference>
<evidence type="ECO:0000256" key="5">
    <source>
        <dbReference type="ARBA" id="ARBA00023163"/>
    </source>
</evidence>
<name>A0A395JPD0_9GAMM</name>
<keyword evidence="3" id="KW-0805">Transcription regulation</keyword>
<dbReference type="GO" id="GO:0006355">
    <property type="term" value="P:regulation of DNA-templated transcription"/>
    <property type="evidence" value="ECO:0007669"/>
    <property type="project" value="InterPro"/>
</dbReference>
<dbReference type="InterPro" id="IPR001789">
    <property type="entry name" value="Sig_transdc_resp-reg_receiver"/>
</dbReference>
<dbReference type="CDD" id="cd00383">
    <property type="entry name" value="trans_reg_C"/>
    <property type="match status" value="1"/>
</dbReference>
<evidence type="ECO:0000256" key="7">
    <source>
        <dbReference type="PROSITE-ProRule" id="PRU01091"/>
    </source>
</evidence>
<dbReference type="GO" id="GO:0005829">
    <property type="term" value="C:cytosol"/>
    <property type="evidence" value="ECO:0007669"/>
    <property type="project" value="TreeGrafter"/>
</dbReference>
<evidence type="ECO:0000256" key="3">
    <source>
        <dbReference type="ARBA" id="ARBA00023015"/>
    </source>
</evidence>
<keyword evidence="11" id="KW-1185">Reference proteome</keyword>
<feature type="DNA-binding region" description="OmpR/PhoB-type" evidence="7">
    <location>
        <begin position="131"/>
        <end position="230"/>
    </location>
</feature>